<dbReference type="InterPro" id="IPR012433">
    <property type="entry name" value="Imm11"/>
</dbReference>
<organism evidence="2">
    <name type="scientific">Bacillus mycoides</name>
    <dbReference type="NCBI Taxonomy" id="1405"/>
    <lineage>
        <taxon>Bacteria</taxon>
        <taxon>Bacillati</taxon>
        <taxon>Bacillota</taxon>
        <taxon>Bacilli</taxon>
        <taxon>Bacillales</taxon>
        <taxon>Bacillaceae</taxon>
        <taxon>Bacillus</taxon>
        <taxon>Bacillus cereus group</taxon>
    </lineage>
</organism>
<comment type="caution">
    <text evidence="2">The sequence shown here is derived from an EMBL/GenBank/DDBJ whole genome shotgun (WGS) entry which is preliminary data.</text>
</comment>
<dbReference type="HOGENOM" id="CLU_122718_0_0_9"/>
<evidence type="ECO:0000259" key="1">
    <source>
        <dbReference type="Pfam" id="PF07791"/>
    </source>
</evidence>
<dbReference type="Pfam" id="PF07791">
    <property type="entry name" value="Imm11"/>
    <property type="match status" value="1"/>
</dbReference>
<accession>C2XZ02</accession>
<evidence type="ECO:0000313" key="2">
    <source>
        <dbReference type="EMBL" id="EEL69134.1"/>
    </source>
</evidence>
<dbReference type="Proteomes" id="UP000001753">
    <property type="component" value="Chromosome"/>
</dbReference>
<gene>
    <name evidence="2" type="ORF">bcere0026_39350</name>
</gene>
<protein>
    <recommendedName>
        <fullName evidence="1">Immunity MXAN-0049 protein domain-containing protein</fullName>
    </recommendedName>
</protein>
<feature type="domain" description="Immunity MXAN-0049 protein" evidence="1">
    <location>
        <begin position="74"/>
        <end position="191"/>
    </location>
</feature>
<name>C2XZ02_BACMY</name>
<proteinExistence type="predicted"/>
<reference evidence="2" key="1">
    <citation type="journal article" date="2012" name="Genome Res.">
        <title>Genomic characterization of the Bacillus cereus sensu lato species: Backdrop to the evolution of Bacillus anthracis.</title>
        <authorList>
            <person name="Zwick M.E."/>
            <person name="Joseph S.J."/>
            <person name="Didelot X."/>
            <person name="Chen P.E."/>
            <person name="Bishop-Lilly K.A."/>
            <person name="Stewart A.C."/>
            <person name="Willner K."/>
            <person name="Nolan N."/>
            <person name="Lentz S."/>
            <person name="Thomason M.K."/>
            <person name="Sozhamannan S."/>
            <person name="Mateczun A.J."/>
            <person name="Du L."/>
            <person name="Read T.D."/>
        </authorList>
    </citation>
    <scope>NUCLEOTIDE SEQUENCE [LARGE SCALE GENOMIC DNA]</scope>
    <source>
        <strain evidence="2">AH603</strain>
    </source>
</reference>
<dbReference type="AlphaFoldDB" id="C2XZ02"/>
<dbReference type="EMBL" id="ACMP01000107">
    <property type="protein sequence ID" value="EEL69134.1"/>
    <property type="molecule type" value="Genomic_DNA"/>
</dbReference>
<sequence>MNYKGVKGMKIWQLKSLFDNYKSFQLLNLKEDRKKYFDEKIDLAIKLSDSWGEILVECVEGDNHSDCPMFWGELGTPMVSRKAKEVLEPLICNNVEFLPLTHDVTGEVYYLINVLNTIDAIDYNKAVFEKLSTGLIIGFEKYAFLPNIVEGQIIFKTYLNQRLHSSTVLVSDEFRNAVLESDLKGFEFVEIWDSEANM</sequence>